<reference evidence="2 3" key="1">
    <citation type="journal article" date="2009" name="Nature">
        <title>Evolution of pathogenicity and sexual reproduction in eight Candida genomes.</title>
        <authorList>
            <person name="Butler G."/>
            <person name="Rasmussen M.D."/>
            <person name="Lin M.F."/>
            <person name="Santos M.A."/>
            <person name="Sakthikumar S."/>
            <person name="Munro C.A."/>
            <person name="Rheinbay E."/>
            <person name="Grabherr M."/>
            <person name="Forche A."/>
            <person name="Reedy J.L."/>
            <person name="Agrafioti I."/>
            <person name="Arnaud M.B."/>
            <person name="Bates S."/>
            <person name="Brown A.J."/>
            <person name="Brunke S."/>
            <person name="Costanzo M.C."/>
            <person name="Fitzpatrick D.A."/>
            <person name="de Groot P.W."/>
            <person name="Harris D."/>
            <person name="Hoyer L.L."/>
            <person name="Hube B."/>
            <person name="Klis F.M."/>
            <person name="Kodira C."/>
            <person name="Lennard N."/>
            <person name="Logue M.E."/>
            <person name="Martin R."/>
            <person name="Neiman A.M."/>
            <person name="Nikolaou E."/>
            <person name="Quail M.A."/>
            <person name="Quinn J."/>
            <person name="Santos M.C."/>
            <person name="Schmitzberger F.F."/>
            <person name="Sherlock G."/>
            <person name="Shah P."/>
            <person name="Silverstein K.A."/>
            <person name="Skrzypek M.S."/>
            <person name="Soll D."/>
            <person name="Staggs R."/>
            <person name="Stansfield I."/>
            <person name="Stumpf M.P."/>
            <person name="Sudbery P.E."/>
            <person name="Srikantha T."/>
            <person name="Zeng Q."/>
            <person name="Berman J."/>
            <person name="Berriman M."/>
            <person name="Heitman J."/>
            <person name="Gow N.A."/>
            <person name="Lorenz M.C."/>
            <person name="Birren B.W."/>
            <person name="Kellis M."/>
            <person name="Cuomo C.A."/>
        </authorList>
    </citation>
    <scope>NUCLEOTIDE SEQUENCE [LARGE SCALE GENOMIC DNA]</scope>
    <source>
        <strain evidence="3">ATCC 11503 / BCRC 21390 / CBS 2605 / JCM 1781 / NBRC 1676 / NRRL YB-4239</strain>
    </source>
</reference>
<organism evidence="2 3">
    <name type="scientific">Lodderomyces elongisporus (strain ATCC 11503 / CBS 2605 / JCM 1781 / NBRC 1676 / NRRL YB-4239)</name>
    <name type="common">Yeast</name>
    <name type="synonym">Saccharomyces elongisporus</name>
    <dbReference type="NCBI Taxonomy" id="379508"/>
    <lineage>
        <taxon>Eukaryota</taxon>
        <taxon>Fungi</taxon>
        <taxon>Dikarya</taxon>
        <taxon>Ascomycota</taxon>
        <taxon>Saccharomycotina</taxon>
        <taxon>Pichiomycetes</taxon>
        <taxon>Debaryomycetaceae</taxon>
        <taxon>Candida/Lodderomyces clade</taxon>
        <taxon>Lodderomyces</taxon>
    </lineage>
</organism>
<feature type="region of interest" description="Disordered" evidence="1">
    <location>
        <begin position="1"/>
        <end position="24"/>
    </location>
</feature>
<dbReference type="VEuPathDB" id="FungiDB:LELG_03879"/>
<dbReference type="InParanoid" id="A5E2P2"/>
<dbReference type="EMBL" id="CH981528">
    <property type="protein sequence ID" value="EDK45700.1"/>
    <property type="molecule type" value="Genomic_DNA"/>
</dbReference>
<dbReference type="Proteomes" id="UP000001996">
    <property type="component" value="Unassembled WGS sequence"/>
</dbReference>
<proteinExistence type="predicted"/>
<evidence type="ECO:0000256" key="1">
    <source>
        <dbReference type="SAM" id="MobiDB-lite"/>
    </source>
</evidence>
<dbReference type="AlphaFoldDB" id="A5E2P2"/>
<dbReference type="GeneID" id="5231765"/>
<evidence type="ECO:0000313" key="3">
    <source>
        <dbReference type="Proteomes" id="UP000001996"/>
    </source>
</evidence>
<sequence length="519" mass="60611">MAASESATKDKTVEDGTSKNETASSLVREQETQLVDLLFRIEIHILNYIYNTTLFIRKAAYLASPVSSIQLYYNTDDEKTKLDRLLSLSTKYSQKVKNLTLFKLSFRIFSTIHQFVQEEIDRIVQITTKLSNSQDYILQSIIHVFILSNEVQDTLQYITKLSALLNHRLANETIEKPFIMTDKELKHWLEILNRYKFPKIAKSSATYHDYSQQCRAAHLPEIEMTLYKLALLKTSHEIRVMFYDADDYSNTIILQISQAEKGKKLRMLTPNERNNLHFTKCVTRQIDLATKLLKLFAQYGEIIDKFELIERHESNNVIPSTSKINNFKIWEGIVERCRDIFSPAIEALISGGTEGMTKVTTYRVALNSLVDFQFEAYALASDLTYSCVLDMDPNENMYVLRAFILDYVTCMLKWLTSLRELLVIDERTNLLYFNYPSDCNIDIGLRQHLQFTNVKERKKVLSELISIHLRKLDKESTELGMRILRHKNLFTIKLQYWDGIIESMGLEYRRSETTKSYVW</sequence>
<evidence type="ECO:0000313" key="2">
    <source>
        <dbReference type="EMBL" id="EDK45700.1"/>
    </source>
</evidence>
<keyword evidence="3" id="KW-1185">Reference proteome</keyword>
<protein>
    <submittedName>
        <fullName evidence="2">Uncharacterized protein</fullName>
    </submittedName>
</protein>
<dbReference type="KEGG" id="lel:PVL30_004703"/>
<name>A5E2P2_LODEL</name>
<gene>
    <name evidence="2" type="ORF">LELG_03879</name>
</gene>
<dbReference type="HOGENOM" id="CLU_524845_0_0_1"/>
<accession>A5E2P2</accession>
<feature type="compositionally biased region" description="Basic and acidic residues" evidence="1">
    <location>
        <begin position="7"/>
        <end position="18"/>
    </location>
</feature>